<comment type="caution">
    <text evidence="2">The sequence shown here is derived from an EMBL/GenBank/DDBJ whole genome shotgun (WGS) entry which is preliminary data.</text>
</comment>
<feature type="compositionally biased region" description="Basic and acidic residues" evidence="1">
    <location>
        <begin position="233"/>
        <end position="248"/>
    </location>
</feature>
<evidence type="ECO:0000313" key="3">
    <source>
        <dbReference type="Proteomes" id="UP001303046"/>
    </source>
</evidence>
<gene>
    <name evidence="2" type="primary">Necator_chrX.g25616</name>
    <name evidence="2" type="ORF">RB195_025450</name>
</gene>
<feature type="region of interest" description="Disordered" evidence="1">
    <location>
        <begin position="1"/>
        <end position="21"/>
    </location>
</feature>
<dbReference type="Proteomes" id="UP001303046">
    <property type="component" value="Unassembled WGS sequence"/>
</dbReference>
<sequence length="418" mass="47414">MMLFVSTRREEPLGNSGTRSGQMEELLAPARPVRRSTGVKQKHESELDAFYEKLEEVIRNEKSFYKFVSGDFNAKLGKATEEEYRIGRFGLGDRNENDSRLAGLLSAARLIRGKSVFMKKDHLVPSFCTGSDHHLLYGKIRLGHTTGLNICYWQRRRKGFVHEVCVLDDFLSRGDWHIEEGPNVDCVMLLRRLRTCAERASKLRTTKLDRISKITKELLGRRRTLRLDQNASHIERKEGSRSTGRPREPFLSTRKVTEELPSVMLAERVTQTIRQDHPYALDKTQPQEQAGFPQLFGCLDRGTVKRVPADSPRMPPRHNVPSGYAGGYANISRRGHAPVVHEDADNRHKCPSYHRDAENCAVTRKYVKKSGPVTQCMISGHAPSLIALTRHDRGMLEIPPGPFLHAPAWTTSRPCRGS</sequence>
<protein>
    <recommendedName>
        <fullName evidence="4">Endonuclease/exonuclease/phosphatase domain-containing protein</fullName>
    </recommendedName>
</protein>
<reference evidence="2 3" key="1">
    <citation type="submission" date="2023-08" db="EMBL/GenBank/DDBJ databases">
        <title>A Necator americanus chromosomal reference genome.</title>
        <authorList>
            <person name="Ilik V."/>
            <person name="Petrzelkova K.J."/>
            <person name="Pardy F."/>
            <person name="Fuh T."/>
            <person name="Niatou-Singa F.S."/>
            <person name="Gouil Q."/>
            <person name="Baker L."/>
            <person name="Ritchie M.E."/>
            <person name="Jex A.R."/>
            <person name="Gazzola D."/>
            <person name="Li H."/>
            <person name="Toshio Fujiwara R."/>
            <person name="Zhan B."/>
            <person name="Aroian R.V."/>
            <person name="Pafco B."/>
            <person name="Schwarz E.M."/>
        </authorList>
    </citation>
    <scope>NUCLEOTIDE SEQUENCE [LARGE SCALE GENOMIC DNA]</scope>
    <source>
        <strain evidence="2 3">Aroian</strain>
        <tissue evidence="2">Whole animal</tissue>
    </source>
</reference>
<evidence type="ECO:0000313" key="2">
    <source>
        <dbReference type="EMBL" id="KAK6765545.1"/>
    </source>
</evidence>
<keyword evidence="3" id="KW-1185">Reference proteome</keyword>
<name>A0ABR1ESD0_NECAM</name>
<organism evidence="2 3">
    <name type="scientific">Necator americanus</name>
    <name type="common">Human hookworm</name>
    <dbReference type="NCBI Taxonomy" id="51031"/>
    <lineage>
        <taxon>Eukaryota</taxon>
        <taxon>Metazoa</taxon>
        <taxon>Ecdysozoa</taxon>
        <taxon>Nematoda</taxon>
        <taxon>Chromadorea</taxon>
        <taxon>Rhabditida</taxon>
        <taxon>Rhabditina</taxon>
        <taxon>Rhabditomorpha</taxon>
        <taxon>Strongyloidea</taxon>
        <taxon>Ancylostomatidae</taxon>
        <taxon>Bunostominae</taxon>
        <taxon>Necator</taxon>
    </lineage>
</organism>
<evidence type="ECO:0000256" key="1">
    <source>
        <dbReference type="SAM" id="MobiDB-lite"/>
    </source>
</evidence>
<evidence type="ECO:0008006" key="4">
    <source>
        <dbReference type="Google" id="ProtNLM"/>
    </source>
</evidence>
<proteinExistence type="predicted"/>
<dbReference type="EMBL" id="JAVFWL010000006">
    <property type="protein sequence ID" value="KAK6765545.1"/>
    <property type="molecule type" value="Genomic_DNA"/>
</dbReference>
<feature type="region of interest" description="Disordered" evidence="1">
    <location>
        <begin position="229"/>
        <end position="251"/>
    </location>
</feature>
<accession>A0ABR1ESD0</accession>